<proteinExistence type="predicted"/>
<dbReference type="AlphaFoldDB" id="A0A6C0ATC4"/>
<evidence type="ECO:0000313" key="1">
    <source>
        <dbReference type="EMBL" id="QHS82620.1"/>
    </source>
</evidence>
<reference evidence="1" key="1">
    <citation type="journal article" date="2020" name="Nature">
        <title>Giant virus diversity and host interactions through global metagenomics.</title>
        <authorList>
            <person name="Schulz F."/>
            <person name="Roux S."/>
            <person name="Paez-Espino D."/>
            <person name="Jungbluth S."/>
            <person name="Walsh D.A."/>
            <person name="Denef V.J."/>
            <person name="McMahon K.D."/>
            <person name="Konstantinidis K.T."/>
            <person name="Eloe-Fadrosh E.A."/>
            <person name="Kyrpides N.C."/>
            <person name="Woyke T."/>
        </authorList>
    </citation>
    <scope>NUCLEOTIDE SEQUENCE</scope>
    <source>
        <strain evidence="1">GVMAG-S-1101171-111</strain>
    </source>
</reference>
<protein>
    <submittedName>
        <fullName evidence="1">Uncharacterized protein</fullName>
    </submittedName>
</protein>
<organism evidence="1">
    <name type="scientific">viral metagenome</name>
    <dbReference type="NCBI Taxonomy" id="1070528"/>
    <lineage>
        <taxon>unclassified sequences</taxon>
        <taxon>metagenomes</taxon>
        <taxon>organismal metagenomes</taxon>
    </lineage>
</organism>
<sequence>MNREQNQLTTERAEFIENTKQWVTLDTQLKIINEKTKKIRDMKKALTEKICDYKEKHPIHNTIKLSDGELRFYEKKEQTPLSFAYIEHCLEQILTDEAQIDFVMNYIRDNREVNIVTDIKRVYNDK</sequence>
<dbReference type="InterPro" id="IPR043918">
    <property type="entry name" value="DUF5760"/>
</dbReference>
<dbReference type="EMBL" id="MN740804">
    <property type="protein sequence ID" value="QHS82620.1"/>
    <property type="molecule type" value="Genomic_DNA"/>
</dbReference>
<dbReference type="Pfam" id="PF19064">
    <property type="entry name" value="DUF5760"/>
    <property type="match status" value="1"/>
</dbReference>
<accession>A0A6C0ATC4</accession>
<name>A0A6C0ATC4_9ZZZZ</name>